<keyword evidence="2" id="KW-1185">Reference proteome</keyword>
<accession>A0A7W4KGA6</accession>
<name>A0A7W4KGA6_9PROT</name>
<evidence type="ECO:0000313" key="1">
    <source>
        <dbReference type="EMBL" id="MBB2206434.1"/>
    </source>
</evidence>
<dbReference type="RefSeq" id="WP_182950978.1">
    <property type="nucleotide sequence ID" value="NZ_JABEQK010000016.1"/>
</dbReference>
<comment type="caution">
    <text evidence="1">The sequence shown here is derived from an EMBL/GenBank/DDBJ whole genome shotgun (WGS) entry which is preliminary data.</text>
</comment>
<evidence type="ECO:0000313" key="2">
    <source>
        <dbReference type="Proteomes" id="UP000540556"/>
    </source>
</evidence>
<gene>
    <name evidence="1" type="ORF">HLH27_15645</name>
</gene>
<protein>
    <submittedName>
        <fullName evidence="1">Uncharacterized protein</fullName>
    </submittedName>
</protein>
<dbReference type="Proteomes" id="UP000540556">
    <property type="component" value="Unassembled WGS sequence"/>
</dbReference>
<dbReference type="AlphaFoldDB" id="A0A7W4KGA6"/>
<sequence>MSHFNVFVTGEDIEEQLAPFQENNMGDCPPEYLTFCDCHDECVARWEEVDQNGVPHKERFRTFDHFVREFFGYLRHRDTGHYGYFENPDAKWDWYEIGGRWSGELMIRQEAAPNYQAIHRSPEGRILVDEARRGDIDFGAMERQACDAAMSRWQQTREIAQKTMSFDDLHAIRSWEDIRTEMQRKAGNSDEARTRYWEQKGLSELRQALFDAQLWGWDTSPEGIAAMLSRKPEEHAADRARQSWLPFALLHEGEWIEKGRMNWFGMAVDELDDATWASRIRDLILGLPGDTRIAVVDCHI</sequence>
<organism evidence="1 2">
    <name type="scientific">Gluconacetobacter takamatsuzukensis</name>
    <dbReference type="NCBI Taxonomy" id="1286190"/>
    <lineage>
        <taxon>Bacteria</taxon>
        <taxon>Pseudomonadati</taxon>
        <taxon>Pseudomonadota</taxon>
        <taxon>Alphaproteobacteria</taxon>
        <taxon>Acetobacterales</taxon>
        <taxon>Acetobacteraceae</taxon>
        <taxon>Gluconacetobacter</taxon>
    </lineage>
</organism>
<reference evidence="1 2" key="1">
    <citation type="submission" date="2020-04" db="EMBL/GenBank/DDBJ databases">
        <title>Description of novel Gluconacetobacter.</title>
        <authorList>
            <person name="Sombolestani A."/>
        </authorList>
    </citation>
    <scope>NUCLEOTIDE SEQUENCE [LARGE SCALE GENOMIC DNA]</scope>
    <source>
        <strain evidence="1 2">LMG 27800</strain>
    </source>
</reference>
<proteinExistence type="predicted"/>
<dbReference type="EMBL" id="JABEQK010000016">
    <property type="protein sequence ID" value="MBB2206434.1"/>
    <property type="molecule type" value="Genomic_DNA"/>
</dbReference>